<feature type="compositionally biased region" description="Polar residues" evidence="1">
    <location>
        <begin position="163"/>
        <end position="182"/>
    </location>
</feature>
<dbReference type="RefSeq" id="XP_013257578.1">
    <property type="nucleotide sequence ID" value="XM_013402124.1"/>
</dbReference>
<dbReference type="Pfam" id="PF14479">
    <property type="entry name" value="HeLo"/>
    <property type="match status" value="2"/>
</dbReference>
<feature type="region of interest" description="Disordered" evidence="1">
    <location>
        <begin position="163"/>
        <end position="189"/>
    </location>
</feature>
<dbReference type="AlphaFoldDB" id="A0A072P6R5"/>
<evidence type="ECO:0000313" key="3">
    <source>
        <dbReference type="EMBL" id="KEF54988.1"/>
    </source>
</evidence>
<name>A0A072P6R5_9EURO</name>
<sequence>MAEAAGLAIGAASLAGLFLTCIEYMECFNLDRNLGQDSEASVGKMMLLEAKLTAWGASLRVVEVGSVLPILRGRWNQEQETIGKALMQKMLLVFRTSSMLFDPQQTTRQQETSLWKKTLWAVRDKKKFDALIDNLAFYIDSLEKLSDRLRLRQKALHLRLEGINSSHDMPTQESAATTSANPSDPLGTVILDQAGPVNGNIGITDAQSYGHIYDNAHVMDDARAIAIDADWMDA</sequence>
<dbReference type="STRING" id="1182545.A0A072P6R5"/>
<accession>A0A072P6R5</accession>
<dbReference type="EMBL" id="AMGV01000008">
    <property type="protein sequence ID" value="KEF54988.1"/>
    <property type="molecule type" value="Genomic_DNA"/>
</dbReference>
<protein>
    <recommendedName>
        <fullName evidence="2">Prion-inhibition and propagation HeLo domain-containing protein</fullName>
    </recommendedName>
</protein>
<dbReference type="Proteomes" id="UP000027920">
    <property type="component" value="Unassembled WGS sequence"/>
</dbReference>
<dbReference type="InterPro" id="IPR029498">
    <property type="entry name" value="HeLo_dom"/>
</dbReference>
<dbReference type="InterPro" id="IPR038305">
    <property type="entry name" value="HeLo_sf"/>
</dbReference>
<dbReference type="Gene3D" id="1.20.120.1020">
    <property type="entry name" value="Prion-inhibition and propagation, HeLo domain"/>
    <property type="match status" value="1"/>
</dbReference>
<dbReference type="HOGENOM" id="CLU_1185025_0_0_1"/>
<comment type="caution">
    <text evidence="3">The sequence shown here is derived from an EMBL/GenBank/DDBJ whole genome shotgun (WGS) entry which is preliminary data.</text>
</comment>
<gene>
    <name evidence="3" type="ORF">A1O9_08640</name>
</gene>
<dbReference type="VEuPathDB" id="FungiDB:A1O9_08640"/>
<reference evidence="3 4" key="1">
    <citation type="submission" date="2013-03" db="EMBL/GenBank/DDBJ databases">
        <title>The Genome Sequence of Exophiala aquamarina CBS 119918.</title>
        <authorList>
            <consortium name="The Broad Institute Genomics Platform"/>
            <person name="Cuomo C."/>
            <person name="de Hoog S."/>
            <person name="Gorbushina A."/>
            <person name="Walker B."/>
            <person name="Young S.K."/>
            <person name="Zeng Q."/>
            <person name="Gargeya S."/>
            <person name="Fitzgerald M."/>
            <person name="Haas B."/>
            <person name="Abouelleil A."/>
            <person name="Allen A.W."/>
            <person name="Alvarado L."/>
            <person name="Arachchi H.M."/>
            <person name="Berlin A.M."/>
            <person name="Chapman S.B."/>
            <person name="Gainer-Dewar J."/>
            <person name="Goldberg J."/>
            <person name="Griggs A."/>
            <person name="Gujja S."/>
            <person name="Hansen M."/>
            <person name="Howarth C."/>
            <person name="Imamovic A."/>
            <person name="Ireland A."/>
            <person name="Larimer J."/>
            <person name="McCowan C."/>
            <person name="Murphy C."/>
            <person name="Pearson M."/>
            <person name="Poon T.W."/>
            <person name="Priest M."/>
            <person name="Roberts A."/>
            <person name="Saif S."/>
            <person name="Shea T."/>
            <person name="Sisk P."/>
            <person name="Sykes S."/>
            <person name="Wortman J."/>
            <person name="Nusbaum C."/>
            <person name="Birren B."/>
        </authorList>
    </citation>
    <scope>NUCLEOTIDE SEQUENCE [LARGE SCALE GENOMIC DNA]</scope>
    <source>
        <strain evidence="3 4">CBS 119918</strain>
    </source>
</reference>
<feature type="domain" description="Prion-inhibition and propagation HeLo" evidence="2">
    <location>
        <begin position="83"/>
        <end position="167"/>
    </location>
</feature>
<evidence type="ECO:0000256" key="1">
    <source>
        <dbReference type="SAM" id="MobiDB-lite"/>
    </source>
</evidence>
<organism evidence="3 4">
    <name type="scientific">Exophiala aquamarina CBS 119918</name>
    <dbReference type="NCBI Taxonomy" id="1182545"/>
    <lineage>
        <taxon>Eukaryota</taxon>
        <taxon>Fungi</taxon>
        <taxon>Dikarya</taxon>
        <taxon>Ascomycota</taxon>
        <taxon>Pezizomycotina</taxon>
        <taxon>Eurotiomycetes</taxon>
        <taxon>Chaetothyriomycetidae</taxon>
        <taxon>Chaetothyriales</taxon>
        <taxon>Herpotrichiellaceae</taxon>
        <taxon>Exophiala</taxon>
    </lineage>
</organism>
<evidence type="ECO:0000259" key="2">
    <source>
        <dbReference type="Pfam" id="PF14479"/>
    </source>
</evidence>
<proteinExistence type="predicted"/>
<dbReference type="OrthoDB" id="20872at2759"/>
<evidence type="ECO:0000313" key="4">
    <source>
        <dbReference type="Proteomes" id="UP000027920"/>
    </source>
</evidence>
<feature type="domain" description="Prion-inhibition and propagation HeLo" evidence="2">
    <location>
        <begin position="6"/>
        <end position="65"/>
    </location>
</feature>
<dbReference type="GeneID" id="25283552"/>
<keyword evidence="4" id="KW-1185">Reference proteome</keyword>